<dbReference type="Proteomes" id="UP000822688">
    <property type="component" value="Chromosome 2"/>
</dbReference>
<reference evidence="2" key="1">
    <citation type="submission" date="2020-06" db="EMBL/GenBank/DDBJ databases">
        <title>WGS assembly of Ceratodon purpureus strain R40.</title>
        <authorList>
            <person name="Carey S.B."/>
            <person name="Jenkins J."/>
            <person name="Shu S."/>
            <person name="Lovell J.T."/>
            <person name="Sreedasyam A."/>
            <person name="Maumus F."/>
            <person name="Tiley G.P."/>
            <person name="Fernandez-Pozo N."/>
            <person name="Barry K."/>
            <person name="Chen C."/>
            <person name="Wang M."/>
            <person name="Lipzen A."/>
            <person name="Daum C."/>
            <person name="Saski C.A."/>
            <person name="Payton A.C."/>
            <person name="Mcbreen J.C."/>
            <person name="Conrad R.E."/>
            <person name="Kollar L.M."/>
            <person name="Olsson S."/>
            <person name="Huttunen S."/>
            <person name="Landis J.B."/>
            <person name="Wickett N.J."/>
            <person name="Johnson M.G."/>
            <person name="Rensing S.A."/>
            <person name="Grimwood J."/>
            <person name="Schmutz J."/>
            <person name="Mcdaniel S.F."/>
        </authorList>
    </citation>
    <scope>NUCLEOTIDE SEQUENCE</scope>
    <source>
        <strain evidence="2">R40</strain>
    </source>
</reference>
<name>A0A8T0IYR0_CERPU</name>
<dbReference type="CDD" id="cd22157">
    <property type="entry name" value="F-box_AtFBW1-like"/>
    <property type="match status" value="1"/>
</dbReference>
<proteinExistence type="predicted"/>
<feature type="domain" description="F-box" evidence="1">
    <location>
        <begin position="17"/>
        <end position="57"/>
    </location>
</feature>
<keyword evidence="3" id="KW-1185">Reference proteome</keyword>
<organism evidence="2 3">
    <name type="scientific">Ceratodon purpureus</name>
    <name type="common">Fire moss</name>
    <name type="synonym">Dicranum purpureum</name>
    <dbReference type="NCBI Taxonomy" id="3225"/>
    <lineage>
        <taxon>Eukaryota</taxon>
        <taxon>Viridiplantae</taxon>
        <taxon>Streptophyta</taxon>
        <taxon>Embryophyta</taxon>
        <taxon>Bryophyta</taxon>
        <taxon>Bryophytina</taxon>
        <taxon>Bryopsida</taxon>
        <taxon>Dicranidae</taxon>
        <taxon>Pseudoditrichales</taxon>
        <taxon>Ditrichaceae</taxon>
        <taxon>Ceratodon</taxon>
    </lineage>
</organism>
<dbReference type="PANTHER" id="PTHR47712:SF3">
    <property type="entry name" value="F-BOX DOMAIN-CONTAINING PROTEIN"/>
    <property type="match status" value="1"/>
</dbReference>
<dbReference type="AlphaFoldDB" id="A0A8T0IYR0"/>
<dbReference type="InterPro" id="IPR015915">
    <property type="entry name" value="Kelch-typ_b-propeller"/>
</dbReference>
<dbReference type="Pfam" id="PF00646">
    <property type="entry name" value="F-box"/>
    <property type="match status" value="1"/>
</dbReference>
<dbReference type="SUPFAM" id="SSF117281">
    <property type="entry name" value="Kelch motif"/>
    <property type="match status" value="1"/>
</dbReference>
<evidence type="ECO:0000259" key="1">
    <source>
        <dbReference type="SMART" id="SM00256"/>
    </source>
</evidence>
<sequence length="371" mass="41075">MMHRAEDVAVSDPLAALPDHTLEDILARVPLASVGASRCVSKRWRALTTSPTFLAGYSQRQEQSESWLYVNGYRYRITDIVTSPGDALPGLSSTAPASKTAGQSWGAGGVAYVLSEYSQAHQNVRYKLSAVHPDWQETPALTHRRVLPIVAAIKNLRNGAHMIFCAGGLRADAEKLEPLAKVELFDSESNTWEECEDVPGEFQGLACSRSVTAVVCQRKLYLFHIYSGIVASFDVVTKCWSKVVTLRPPEMEYCYLAVRNCEPLLVGVSNENNNFSFLGWKVDRGSMECTGDSWPVLCHFASVQTSVDVSKEKQEAWLAQTTSLAAVSSSFIPLQPIFFKYFVAVAACFSRRISRITEVVDNVLEFWKAIT</sequence>
<dbReference type="InterPro" id="IPR001810">
    <property type="entry name" value="F-box_dom"/>
</dbReference>
<protein>
    <recommendedName>
        <fullName evidence="1">F-box domain-containing protein</fullName>
    </recommendedName>
</protein>
<dbReference type="SUPFAM" id="SSF81383">
    <property type="entry name" value="F-box domain"/>
    <property type="match status" value="1"/>
</dbReference>
<dbReference type="PANTHER" id="PTHR47712">
    <property type="entry name" value="OS09G0555300 PROTEIN"/>
    <property type="match status" value="1"/>
</dbReference>
<dbReference type="SMART" id="SM00256">
    <property type="entry name" value="FBOX"/>
    <property type="match status" value="1"/>
</dbReference>
<dbReference type="Gene3D" id="1.20.1280.50">
    <property type="match status" value="1"/>
</dbReference>
<accession>A0A8T0IYR0</accession>
<dbReference type="EMBL" id="CM026422">
    <property type="protein sequence ID" value="KAG0588860.1"/>
    <property type="molecule type" value="Genomic_DNA"/>
</dbReference>
<evidence type="ECO:0000313" key="2">
    <source>
        <dbReference type="EMBL" id="KAG0588860.1"/>
    </source>
</evidence>
<gene>
    <name evidence="2" type="ORF">KC19_2G274600</name>
</gene>
<evidence type="ECO:0000313" key="3">
    <source>
        <dbReference type="Proteomes" id="UP000822688"/>
    </source>
</evidence>
<comment type="caution">
    <text evidence="2">The sequence shown here is derived from an EMBL/GenBank/DDBJ whole genome shotgun (WGS) entry which is preliminary data.</text>
</comment>
<dbReference type="Gene3D" id="2.120.10.80">
    <property type="entry name" value="Kelch-type beta propeller"/>
    <property type="match status" value="1"/>
</dbReference>
<dbReference type="InterPro" id="IPR036047">
    <property type="entry name" value="F-box-like_dom_sf"/>
</dbReference>